<evidence type="ECO:0000313" key="2">
    <source>
        <dbReference type="Proteomes" id="UP000198972"/>
    </source>
</evidence>
<dbReference type="STRING" id="670482.SAMN04488542_101199"/>
<gene>
    <name evidence="1" type="ORF">SAMN04488542_101199</name>
</gene>
<reference evidence="1 2" key="1">
    <citation type="submission" date="2016-10" db="EMBL/GenBank/DDBJ databases">
        <authorList>
            <person name="de Groot N.N."/>
        </authorList>
    </citation>
    <scope>NUCLEOTIDE SEQUENCE [LARGE SCALE GENOMIC DNA]</scope>
    <source>
        <strain evidence="1 2">DSM 28129</strain>
    </source>
</reference>
<proteinExistence type="predicted"/>
<dbReference type="NCBIfam" id="TIGR01683">
    <property type="entry name" value="thiS"/>
    <property type="match status" value="1"/>
</dbReference>
<dbReference type="InterPro" id="IPR003749">
    <property type="entry name" value="ThiS/MoaD-like"/>
</dbReference>
<dbReference type="OrthoDB" id="9798559at2"/>
<dbReference type="AlphaFoldDB" id="A0A1G7EHA0"/>
<dbReference type="InterPro" id="IPR010035">
    <property type="entry name" value="Thi_S"/>
</dbReference>
<dbReference type="InterPro" id="IPR012675">
    <property type="entry name" value="Beta-grasp_dom_sf"/>
</dbReference>
<dbReference type="RefSeq" id="WP_091225961.1">
    <property type="nucleotide sequence ID" value="NZ_FNBG01000001.1"/>
</dbReference>
<evidence type="ECO:0000313" key="1">
    <source>
        <dbReference type="EMBL" id="SDE62816.1"/>
    </source>
</evidence>
<dbReference type="CDD" id="cd00565">
    <property type="entry name" value="Ubl_ThiS"/>
    <property type="match status" value="1"/>
</dbReference>
<dbReference type="EMBL" id="FNBG01000001">
    <property type="protein sequence ID" value="SDE62816.1"/>
    <property type="molecule type" value="Genomic_DNA"/>
</dbReference>
<dbReference type="InterPro" id="IPR016155">
    <property type="entry name" value="Mopterin_synth/thiamin_S_b"/>
</dbReference>
<dbReference type="SUPFAM" id="SSF54285">
    <property type="entry name" value="MoaD/ThiS"/>
    <property type="match status" value="1"/>
</dbReference>
<sequence>MKLLVNGQSIEIAQPQVTVQNMLEHFSLSNKIVVVEVDEQIVDKTQYSQFRLQDGAKIELVHFVGGG</sequence>
<dbReference type="Pfam" id="PF02597">
    <property type="entry name" value="ThiS"/>
    <property type="match status" value="1"/>
</dbReference>
<dbReference type="Gene3D" id="3.10.20.30">
    <property type="match status" value="1"/>
</dbReference>
<dbReference type="Proteomes" id="UP000198972">
    <property type="component" value="Unassembled WGS sequence"/>
</dbReference>
<name>A0A1G7EHA0_9BACL</name>
<accession>A0A1G7EHA0</accession>
<organism evidence="1 2">
    <name type="scientific">Fontibacillus panacisegetis</name>
    <dbReference type="NCBI Taxonomy" id="670482"/>
    <lineage>
        <taxon>Bacteria</taxon>
        <taxon>Bacillati</taxon>
        <taxon>Bacillota</taxon>
        <taxon>Bacilli</taxon>
        <taxon>Bacillales</taxon>
        <taxon>Paenibacillaceae</taxon>
        <taxon>Fontibacillus</taxon>
    </lineage>
</organism>
<dbReference type="PANTHER" id="PTHR34472:SF1">
    <property type="entry name" value="SULFUR CARRIER PROTEIN THIS"/>
    <property type="match status" value="1"/>
</dbReference>
<protein>
    <submittedName>
        <fullName evidence="1">Sulfur carrier protein</fullName>
    </submittedName>
</protein>
<keyword evidence="2" id="KW-1185">Reference proteome</keyword>
<dbReference type="PANTHER" id="PTHR34472">
    <property type="entry name" value="SULFUR CARRIER PROTEIN THIS"/>
    <property type="match status" value="1"/>
</dbReference>